<keyword evidence="3" id="KW-1185">Reference proteome</keyword>
<feature type="region of interest" description="Disordered" evidence="1">
    <location>
        <begin position="1"/>
        <end position="25"/>
    </location>
</feature>
<organism evidence="2 3">
    <name type="scientific">Dreissena polymorpha</name>
    <name type="common">Zebra mussel</name>
    <name type="synonym">Mytilus polymorpha</name>
    <dbReference type="NCBI Taxonomy" id="45954"/>
    <lineage>
        <taxon>Eukaryota</taxon>
        <taxon>Metazoa</taxon>
        <taxon>Spiralia</taxon>
        <taxon>Lophotrochozoa</taxon>
        <taxon>Mollusca</taxon>
        <taxon>Bivalvia</taxon>
        <taxon>Autobranchia</taxon>
        <taxon>Heteroconchia</taxon>
        <taxon>Euheterodonta</taxon>
        <taxon>Imparidentia</taxon>
        <taxon>Neoheterodontei</taxon>
        <taxon>Myida</taxon>
        <taxon>Dreissenoidea</taxon>
        <taxon>Dreissenidae</taxon>
        <taxon>Dreissena</taxon>
    </lineage>
</organism>
<evidence type="ECO:0000256" key="1">
    <source>
        <dbReference type="SAM" id="MobiDB-lite"/>
    </source>
</evidence>
<proteinExistence type="predicted"/>
<name>A0A9D3YJG8_DREPO</name>
<reference evidence="2" key="2">
    <citation type="submission" date="2020-11" db="EMBL/GenBank/DDBJ databases">
        <authorList>
            <person name="McCartney M.A."/>
            <person name="Auch B."/>
            <person name="Kono T."/>
            <person name="Mallez S."/>
            <person name="Becker A."/>
            <person name="Gohl D.M."/>
            <person name="Silverstein K.A.T."/>
            <person name="Koren S."/>
            <person name="Bechman K.B."/>
            <person name="Herman A."/>
            <person name="Abrahante J.E."/>
            <person name="Garbe J."/>
        </authorList>
    </citation>
    <scope>NUCLEOTIDE SEQUENCE</scope>
    <source>
        <strain evidence="2">Duluth1</strain>
        <tissue evidence="2">Whole animal</tissue>
    </source>
</reference>
<gene>
    <name evidence="2" type="ORF">DPMN_074958</name>
</gene>
<evidence type="ECO:0000313" key="3">
    <source>
        <dbReference type="Proteomes" id="UP000828390"/>
    </source>
</evidence>
<dbReference type="EMBL" id="JAIWYP010000015">
    <property type="protein sequence ID" value="KAH3699995.1"/>
    <property type="molecule type" value="Genomic_DNA"/>
</dbReference>
<reference evidence="2" key="1">
    <citation type="journal article" date="2019" name="bioRxiv">
        <title>The Genome of the Zebra Mussel, Dreissena polymorpha: A Resource for Invasive Species Research.</title>
        <authorList>
            <person name="McCartney M.A."/>
            <person name="Auch B."/>
            <person name="Kono T."/>
            <person name="Mallez S."/>
            <person name="Zhang Y."/>
            <person name="Obille A."/>
            <person name="Becker A."/>
            <person name="Abrahante J.E."/>
            <person name="Garbe J."/>
            <person name="Badalamenti J.P."/>
            <person name="Herman A."/>
            <person name="Mangelson H."/>
            <person name="Liachko I."/>
            <person name="Sullivan S."/>
            <person name="Sone E.D."/>
            <person name="Koren S."/>
            <person name="Silverstein K.A.T."/>
            <person name="Beckman K.B."/>
            <person name="Gohl D.M."/>
        </authorList>
    </citation>
    <scope>NUCLEOTIDE SEQUENCE</scope>
    <source>
        <strain evidence="2">Duluth1</strain>
        <tissue evidence="2">Whole animal</tissue>
    </source>
</reference>
<sequence length="78" mass="8747">MKIPASERGFQVLTPPPLPGTSSPWTASHRRLLPREMSYTSWTMVASIRNRLGSKCLSYEQARLFFLGKTSTAFLACL</sequence>
<dbReference type="Proteomes" id="UP000828390">
    <property type="component" value="Unassembled WGS sequence"/>
</dbReference>
<accession>A0A9D3YJG8</accession>
<evidence type="ECO:0000313" key="2">
    <source>
        <dbReference type="EMBL" id="KAH3699995.1"/>
    </source>
</evidence>
<protein>
    <submittedName>
        <fullName evidence="2">Uncharacterized protein</fullName>
    </submittedName>
</protein>
<comment type="caution">
    <text evidence="2">The sequence shown here is derived from an EMBL/GenBank/DDBJ whole genome shotgun (WGS) entry which is preliminary data.</text>
</comment>
<dbReference type="AlphaFoldDB" id="A0A9D3YJG8"/>